<protein>
    <submittedName>
        <fullName evidence="1">Uncharacterized protein</fullName>
    </submittedName>
</protein>
<dbReference type="Proteomes" id="UP000672032">
    <property type="component" value="Chromosome 4"/>
</dbReference>
<dbReference type="OrthoDB" id="5391496at2759"/>
<evidence type="ECO:0000313" key="1">
    <source>
        <dbReference type="EMBL" id="QSZ34205.1"/>
    </source>
</evidence>
<accession>A0A8A3PGP1</accession>
<dbReference type="AlphaFoldDB" id="A0A8A3PGP1"/>
<proteinExistence type="predicted"/>
<organism evidence="1 2">
    <name type="scientific">Monilinia vaccinii-corymbosi</name>
    <dbReference type="NCBI Taxonomy" id="61207"/>
    <lineage>
        <taxon>Eukaryota</taxon>
        <taxon>Fungi</taxon>
        <taxon>Dikarya</taxon>
        <taxon>Ascomycota</taxon>
        <taxon>Pezizomycotina</taxon>
        <taxon>Leotiomycetes</taxon>
        <taxon>Helotiales</taxon>
        <taxon>Sclerotiniaceae</taxon>
        <taxon>Monilinia</taxon>
    </lineage>
</organism>
<gene>
    <name evidence="1" type="ORF">DSL72_005794</name>
</gene>
<sequence length="283" mass="31385">MSPSSPIVLPPALPSELLTWILNHSAYPITILICKPRAAFLSSLLADLTPNTPLSSASFNDIAYSPPNPRSATATAQTISHPLLLKTLHQISLSRHISLIYVPTTAHLRAYLSTRTPEATSKVEGPPDRKWDKVGRQGAMTVVYGLVELHRDTSEWSAQGLSKSLAGLVEMGRRDERVVACLEERERETGRDEEIEIEVDGDGEGVFDGEINDQGRIGSDENMGREKHARKGWDEKVPMLNISVRRAGFQGEDSGWSGRTVEVGRIFARWFDFGKAEWEPQIE</sequence>
<dbReference type="EMBL" id="CP063408">
    <property type="protein sequence ID" value="QSZ34205.1"/>
    <property type="molecule type" value="Genomic_DNA"/>
</dbReference>
<name>A0A8A3PGP1_9HELO</name>
<evidence type="ECO:0000313" key="2">
    <source>
        <dbReference type="Proteomes" id="UP000672032"/>
    </source>
</evidence>
<reference evidence="1" key="1">
    <citation type="submission" date="2020-10" db="EMBL/GenBank/DDBJ databases">
        <title>Genome Sequence of Monilinia vaccinii-corymbosi Sheds Light on Mummy Berry Disease Infection of Blueberry and Mating Type.</title>
        <authorList>
            <person name="Yow A.G."/>
            <person name="Zhang Y."/>
            <person name="Bansal K."/>
            <person name="Eacker S.M."/>
            <person name="Sullivan S."/>
            <person name="Liachko I."/>
            <person name="Cubeta M.A."/>
            <person name="Rollins J.A."/>
            <person name="Ashrafi H."/>
        </authorList>
    </citation>
    <scope>NUCLEOTIDE SEQUENCE</scope>
    <source>
        <strain evidence="1">RL-1</strain>
    </source>
</reference>
<keyword evidence="2" id="KW-1185">Reference proteome</keyword>